<dbReference type="AlphaFoldDB" id="A0A3E3K5P0"/>
<evidence type="ECO:0000313" key="10">
    <source>
        <dbReference type="Proteomes" id="UP000261080"/>
    </source>
</evidence>
<sequence length="402" mass="45719">MTKQRILVTNVYDRLCFFLEDDGKITEILVSDEDDKNGASVQVGDIYIGRIKRRIPNIHAVFIELFPGMECYCTEEETACACFTKKNGKQKVCVGDELVVQVNKEAFKSKKPSVTTNISLTGRYAVISMRPHEPGVSSKLPKKERETLKNWLKDLAISSCGVILRTEAAKLPKEELSKEIRTQENRLIGLLDRAKTRTCFSRLMESDPGILAGFSHVRWESLAEIVTDIPKVWDRIRAYLLEKEPDILSCLRFYEDGQFPLTKLYSLEQVMDRALSQKVWLKSGGSLIIQPTEALTVIDVNTGRSVSGNQEQYLKLNLEAAKEAARQIRLRNLSGIILIDFINLSGQEDRELLLHTMRELTAADPVKTEVIDLTKLDLMEITRKKGRPPLYEAIRKKERSNE</sequence>
<dbReference type="RefSeq" id="WP_053768992.1">
    <property type="nucleotide sequence ID" value="NZ_CAUAFM010000046.1"/>
</dbReference>
<dbReference type="PANTHER" id="PTHR30001">
    <property type="entry name" value="RIBONUCLEASE"/>
    <property type="match status" value="1"/>
</dbReference>
<evidence type="ECO:0000256" key="3">
    <source>
        <dbReference type="ARBA" id="ARBA00022723"/>
    </source>
</evidence>
<feature type="domain" description="RNA-binding protein AU-1/Ribonuclease E/G" evidence="8">
    <location>
        <begin position="119"/>
        <end position="385"/>
    </location>
</feature>
<gene>
    <name evidence="9" type="ORF">DW016_01780</name>
</gene>
<keyword evidence="3" id="KW-0479">Metal-binding</keyword>
<comment type="caution">
    <text evidence="9">The sequence shown here is derived from an EMBL/GenBank/DDBJ whole genome shotgun (WGS) entry which is preliminary data.</text>
</comment>
<evidence type="ECO:0000256" key="2">
    <source>
        <dbReference type="ARBA" id="ARBA00022722"/>
    </source>
</evidence>
<dbReference type="InterPro" id="IPR019307">
    <property type="entry name" value="RNA-bd_AU-1/RNase_E/G"/>
</dbReference>
<reference evidence="9 10" key="1">
    <citation type="submission" date="2018-08" db="EMBL/GenBank/DDBJ databases">
        <title>A genome reference for cultivated species of the human gut microbiota.</title>
        <authorList>
            <person name="Zou Y."/>
            <person name="Xue W."/>
            <person name="Luo G."/>
        </authorList>
    </citation>
    <scope>NUCLEOTIDE SEQUENCE [LARGE SCALE GENOMIC DNA]</scope>
    <source>
        <strain evidence="9 10">AF37-2AT</strain>
    </source>
</reference>
<dbReference type="InterPro" id="IPR004659">
    <property type="entry name" value="RNase_E/G"/>
</dbReference>
<dbReference type="PANTHER" id="PTHR30001:SF1">
    <property type="entry name" value="RIBONUCLEASE E_G-LIKE PROTEIN, CHLOROPLASTIC"/>
    <property type="match status" value="1"/>
</dbReference>
<dbReference type="Pfam" id="PF10150">
    <property type="entry name" value="RNase_E_G"/>
    <property type="match status" value="1"/>
</dbReference>
<dbReference type="CDD" id="cd04453">
    <property type="entry name" value="S1_RNase_E"/>
    <property type="match status" value="1"/>
</dbReference>
<keyword evidence="2" id="KW-0540">Nuclease</keyword>
<evidence type="ECO:0000256" key="7">
    <source>
        <dbReference type="ARBA" id="ARBA00022884"/>
    </source>
</evidence>
<dbReference type="GO" id="GO:0004540">
    <property type="term" value="F:RNA nuclease activity"/>
    <property type="evidence" value="ECO:0007669"/>
    <property type="project" value="InterPro"/>
</dbReference>
<evidence type="ECO:0000256" key="6">
    <source>
        <dbReference type="ARBA" id="ARBA00022842"/>
    </source>
</evidence>
<dbReference type="GO" id="GO:0016787">
    <property type="term" value="F:hydrolase activity"/>
    <property type="evidence" value="ECO:0007669"/>
    <property type="project" value="UniProtKB-KW"/>
</dbReference>
<keyword evidence="4" id="KW-0255">Endonuclease</keyword>
<comment type="cofactor">
    <cofactor evidence="1">
        <name>Mg(2+)</name>
        <dbReference type="ChEBI" id="CHEBI:18420"/>
    </cofactor>
</comment>
<dbReference type="OrthoDB" id="9804278at2"/>
<proteinExistence type="predicted"/>
<dbReference type="GO" id="GO:0005737">
    <property type="term" value="C:cytoplasm"/>
    <property type="evidence" value="ECO:0007669"/>
    <property type="project" value="TreeGrafter"/>
</dbReference>
<evidence type="ECO:0000313" key="9">
    <source>
        <dbReference type="EMBL" id="RGE90014.1"/>
    </source>
</evidence>
<protein>
    <submittedName>
        <fullName evidence="9">Ribonuclease E/G</fullName>
    </submittedName>
</protein>
<keyword evidence="7" id="KW-0694">RNA-binding</keyword>
<dbReference type="Gene3D" id="2.40.50.140">
    <property type="entry name" value="Nucleic acid-binding proteins"/>
    <property type="match status" value="1"/>
</dbReference>
<organism evidence="9 10">
    <name type="scientific">Sellimonas intestinalis</name>
    <dbReference type="NCBI Taxonomy" id="1653434"/>
    <lineage>
        <taxon>Bacteria</taxon>
        <taxon>Bacillati</taxon>
        <taxon>Bacillota</taxon>
        <taxon>Clostridia</taxon>
        <taxon>Lachnospirales</taxon>
        <taxon>Lachnospiraceae</taxon>
        <taxon>Sellimonas</taxon>
    </lineage>
</organism>
<dbReference type="GO" id="GO:0003723">
    <property type="term" value="F:RNA binding"/>
    <property type="evidence" value="ECO:0007669"/>
    <property type="project" value="UniProtKB-KW"/>
</dbReference>
<dbReference type="Proteomes" id="UP000261080">
    <property type="component" value="Unassembled WGS sequence"/>
</dbReference>
<evidence type="ECO:0000256" key="4">
    <source>
        <dbReference type="ARBA" id="ARBA00022759"/>
    </source>
</evidence>
<name>A0A3E3K5P0_9FIRM</name>
<dbReference type="GO" id="GO:0006364">
    <property type="term" value="P:rRNA processing"/>
    <property type="evidence" value="ECO:0007669"/>
    <property type="project" value="TreeGrafter"/>
</dbReference>
<dbReference type="GeneID" id="97192713"/>
<evidence type="ECO:0000256" key="5">
    <source>
        <dbReference type="ARBA" id="ARBA00022801"/>
    </source>
</evidence>
<dbReference type="SUPFAM" id="SSF50249">
    <property type="entry name" value="Nucleic acid-binding proteins"/>
    <property type="match status" value="1"/>
</dbReference>
<dbReference type="GO" id="GO:0004519">
    <property type="term" value="F:endonuclease activity"/>
    <property type="evidence" value="ECO:0007669"/>
    <property type="project" value="UniProtKB-KW"/>
</dbReference>
<dbReference type="EMBL" id="QVLX01000001">
    <property type="protein sequence ID" value="RGE90014.1"/>
    <property type="molecule type" value="Genomic_DNA"/>
</dbReference>
<evidence type="ECO:0000259" key="8">
    <source>
        <dbReference type="Pfam" id="PF10150"/>
    </source>
</evidence>
<dbReference type="GO" id="GO:0046872">
    <property type="term" value="F:metal ion binding"/>
    <property type="evidence" value="ECO:0007669"/>
    <property type="project" value="UniProtKB-KW"/>
</dbReference>
<dbReference type="InterPro" id="IPR012340">
    <property type="entry name" value="NA-bd_OB-fold"/>
</dbReference>
<keyword evidence="6" id="KW-0460">Magnesium</keyword>
<accession>A0A3E3K5P0</accession>
<keyword evidence="10" id="KW-1185">Reference proteome</keyword>
<keyword evidence="5" id="KW-0378">Hydrolase</keyword>
<evidence type="ECO:0000256" key="1">
    <source>
        <dbReference type="ARBA" id="ARBA00001946"/>
    </source>
</evidence>